<sequence>MNLIDAVRPGSNQYISGEEIIQELPEYLKDFHSPAIITGEKSFEVFSNSFSSELEWPVFRYDGTSSEEDMARLAEKVKDHDIIIGVGGGRVLDTTKGVADMLSKDYVLVPTIVSNCAPYTPIAVVYYPDRSFKTITYCKKAPYLTIVDFKLLLQTPKDYFIAGIGDTLAKWYEIEGITSRMDKQLKTAFIRLGIASAKEIYQTLFDYSQTSLESLEKQEVTDAFCKITDTIIGVAGVVGGFAGVYGRSAGAHAVHNGLSYVFETHDVLHGSKVAYGILVQLATVGNFDEIIKLLPFYRQIGLPTNLAALNISNNLEDAMQKTAKQAASPSDGFKLMLPDLTEQQVVEAMQKVEELIDSLSIAQ</sequence>
<dbReference type="PIRSF" id="PIRSF000112">
    <property type="entry name" value="Glycerol_dehydrogenase"/>
    <property type="match status" value="1"/>
</dbReference>
<evidence type="ECO:0000313" key="8">
    <source>
        <dbReference type="Proteomes" id="UP000269226"/>
    </source>
</evidence>
<evidence type="ECO:0000313" key="7">
    <source>
        <dbReference type="EMBL" id="BBC60930.1"/>
    </source>
</evidence>
<dbReference type="GO" id="GO:0046872">
    <property type="term" value="F:metal ion binding"/>
    <property type="evidence" value="ECO:0007669"/>
    <property type="project" value="UniProtKB-KW"/>
</dbReference>
<feature type="binding site" evidence="5">
    <location>
        <begin position="111"/>
        <end position="114"/>
    </location>
    <ligand>
        <name>NAD(+)</name>
        <dbReference type="ChEBI" id="CHEBI:57540"/>
    </ligand>
</feature>
<evidence type="ECO:0000256" key="3">
    <source>
        <dbReference type="ARBA" id="ARBA00023002"/>
    </source>
</evidence>
<dbReference type="Gene3D" id="1.20.1090.10">
    <property type="entry name" value="Dehydroquinate synthase-like - alpha domain"/>
    <property type="match status" value="1"/>
</dbReference>
<comment type="cofactor">
    <cofactor evidence="4">
        <name>Zn(2+)</name>
        <dbReference type="ChEBI" id="CHEBI:29105"/>
    </cofactor>
    <text evidence="4">Binds 1 zinc ion per subunit.</text>
</comment>
<dbReference type="InterPro" id="IPR018211">
    <property type="entry name" value="ADH_Fe_CS"/>
</dbReference>
<keyword evidence="4" id="KW-0862">Zinc</keyword>
<evidence type="ECO:0000259" key="6">
    <source>
        <dbReference type="Pfam" id="PF00465"/>
    </source>
</evidence>
<feature type="binding site" evidence="4">
    <location>
        <position position="252"/>
    </location>
    <ligand>
        <name>glycerol</name>
        <dbReference type="ChEBI" id="CHEBI:17754"/>
    </ligand>
</feature>
<dbReference type="EC" id="1.1.1.6" evidence="7"/>
<protein>
    <submittedName>
        <fullName evidence="7">Glycerol dehydrogenase</fullName>
        <ecNumber evidence="7">1.1.1.6</ecNumber>
    </submittedName>
</protein>
<evidence type="ECO:0000256" key="1">
    <source>
        <dbReference type="ARBA" id="ARBA00007358"/>
    </source>
</evidence>
<dbReference type="RefSeq" id="WP_015694894.1">
    <property type="nucleotide sequence ID" value="NZ_AP018492.1"/>
</dbReference>
<dbReference type="AlphaFoldDB" id="A0A2Z5Y2D6"/>
<comment type="similarity">
    <text evidence="1">Belongs to the iron-containing alcohol dehydrogenase family.</text>
</comment>
<feature type="domain" description="Alcohol dehydrogenase iron-type/glycerol dehydrogenase GldA" evidence="6">
    <location>
        <begin position="12"/>
        <end position="148"/>
    </location>
</feature>
<proteinExistence type="inferred from homology"/>
<dbReference type="SUPFAM" id="SSF56796">
    <property type="entry name" value="Dehydroquinate synthase-like"/>
    <property type="match status" value="1"/>
</dbReference>
<evidence type="ECO:0000256" key="4">
    <source>
        <dbReference type="PIRSR" id="PIRSR000112-1"/>
    </source>
</evidence>
<feature type="binding site" evidence="4">
    <location>
        <position position="269"/>
    </location>
    <ligand>
        <name>glycerol</name>
        <dbReference type="ChEBI" id="CHEBI:17754"/>
    </ligand>
</feature>
<keyword evidence="3 7" id="KW-0560">Oxidoreductase</keyword>
<dbReference type="Gene3D" id="3.40.50.1970">
    <property type="match status" value="1"/>
</dbReference>
<feature type="binding site" evidence="5">
    <location>
        <position position="120"/>
    </location>
    <ligand>
        <name>NAD(+)</name>
        <dbReference type="ChEBI" id="CHEBI:57540"/>
    </ligand>
</feature>
<dbReference type="PANTHER" id="PTHR43616">
    <property type="entry name" value="GLYCEROL DEHYDROGENASE"/>
    <property type="match status" value="1"/>
</dbReference>
<dbReference type="PROSITE" id="PS00913">
    <property type="entry name" value="ADH_IRON_1"/>
    <property type="match status" value="1"/>
</dbReference>
<accession>A0A2Z5Y2D6</accession>
<evidence type="ECO:0000256" key="5">
    <source>
        <dbReference type="PIRSR" id="PIRSR000112-3"/>
    </source>
</evidence>
<dbReference type="EMBL" id="AP018492">
    <property type="protein sequence ID" value="BBC60930.1"/>
    <property type="molecule type" value="Genomic_DNA"/>
</dbReference>
<dbReference type="GeneID" id="57043364"/>
<keyword evidence="2 4" id="KW-0479">Metal-binding</keyword>
<dbReference type="Pfam" id="PF00465">
    <property type="entry name" value="Fe-ADH"/>
    <property type="match status" value="1"/>
</dbReference>
<name>A0A2Z5Y2D6_9ENTE</name>
<dbReference type="CDD" id="cd08172">
    <property type="entry name" value="GlyDH-like"/>
    <property type="match status" value="1"/>
</dbReference>
<organism evidence="7 8">
    <name type="scientific">Melissococcus plutonius</name>
    <dbReference type="NCBI Taxonomy" id="33970"/>
    <lineage>
        <taxon>Bacteria</taxon>
        <taxon>Bacillati</taxon>
        <taxon>Bacillota</taxon>
        <taxon>Bacilli</taxon>
        <taxon>Lactobacillales</taxon>
        <taxon>Enterococcaceae</taxon>
        <taxon>Melissococcus</taxon>
    </lineage>
</organism>
<gene>
    <name evidence="7" type="ORF">DAT561_0816</name>
</gene>
<dbReference type="GO" id="GO:0008888">
    <property type="term" value="F:glycerol dehydrogenase (NAD+) activity"/>
    <property type="evidence" value="ECO:0007669"/>
    <property type="project" value="UniProtKB-EC"/>
</dbReference>
<feature type="binding site" evidence="5">
    <location>
        <position position="126"/>
    </location>
    <ligand>
        <name>NAD(+)</name>
        <dbReference type="ChEBI" id="CHEBI:57540"/>
    </ligand>
</feature>
<evidence type="ECO:0000256" key="2">
    <source>
        <dbReference type="ARBA" id="ARBA00022723"/>
    </source>
</evidence>
<dbReference type="Proteomes" id="UP000269226">
    <property type="component" value="Chromosome"/>
</dbReference>
<keyword evidence="5" id="KW-0520">NAD</keyword>
<feature type="binding site" evidence="4">
    <location>
        <position position="166"/>
    </location>
    <ligand>
        <name>glycerol</name>
        <dbReference type="ChEBI" id="CHEBI:17754"/>
    </ligand>
</feature>
<feature type="binding site" evidence="5">
    <location>
        <begin position="89"/>
        <end position="93"/>
    </location>
    <ligand>
        <name>NAD(+)</name>
        <dbReference type="ChEBI" id="CHEBI:57540"/>
    </ligand>
</feature>
<reference evidence="7 8" key="1">
    <citation type="submission" date="2018-01" db="EMBL/GenBank/DDBJ databases">
        <title>Whole genome sequence of Melissococcus plutonius DAT561.</title>
        <authorList>
            <person name="Okumura K."/>
            <person name="Takamatsu D."/>
            <person name="Okura M."/>
        </authorList>
    </citation>
    <scope>NUCLEOTIDE SEQUENCE [LARGE SCALE GENOMIC DNA]</scope>
    <source>
        <strain evidence="7 8">DAT561</strain>
    </source>
</reference>
<dbReference type="InterPro" id="IPR001670">
    <property type="entry name" value="ADH_Fe/GldA"/>
</dbReference>
<dbReference type="PANTHER" id="PTHR43616:SF3">
    <property type="entry name" value="HYDROXYCARBOXYLATE DEHYDROGENASE A"/>
    <property type="match status" value="1"/>
</dbReference>
<dbReference type="InterPro" id="IPR016205">
    <property type="entry name" value="Glycerol_DH"/>
</dbReference>